<dbReference type="HOGENOM" id="CLU_407589_0_0_11"/>
<dbReference type="InterPro" id="IPR000014">
    <property type="entry name" value="PAS"/>
</dbReference>
<dbReference type="PROSITE" id="PS50887">
    <property type="entry name" value="GGDEF"/>
    <property type="match status" value="1"/>
</dbReference>
<evidence type="ECO:0000259" key="4">
    <source>
        <dbReference type="PROSITE" id="PS50887"/>
    </source>
</evidence>
<evidence type="ECO:0000259" key="3">
    <source>
        <dbReference type="PROSITE" id="PS50113"/>
    </source>
</evidence>
<feature type="domain" description="PAS" evidence="2">
    <location>
        <begin position="149"/>
        <end position="205"/>
    </location>
</feature>
<dbReference type="CDD" id="cd00130">
    <property type="entry name" value="PAS"/>
    <property type="match status" value="3"/>
</dbReference>
<dbReference type="EMBL" id="CP003053">
    <property type="protein sequence ID" value="AFM19610.1"/>
    <property type="molecule type" value="Genomic_DNA"/>
</dbReference>
<dbReference type="STRING" id="710421.Mycch_4917"/>
<sequence precursor="true">MTDEAARAVAAAAAVGLAVADGEVAGLVVQSATGVIEAATPEAEEILGLSLGQMLGRASADPRWAAVGVDGVALRPQDHPAIRALMTGRPVYGTELGVHRPGRDRAGEHVWLRVDSVPFNFVDGAPTNVVVRFSVLSGQRATELRLAESERLYRFLIDNAPDIVAWQLPDTTFLWVSPASETLLGYAPEEMVGRTAYEFMHPYDRATSQATAWMAGRSPSPESIVVRMRHRGGHHIWMEVAGQVLRDADGNPAQLRTSWRDVTARVEAERGRDAALQLVQSVVANAPIGIAVCTEDGLMQQVNAALCTMLGRDSAQLLGRRVDEFLHPEAECSDRFSALLSGELPVDESECRYVRPDGTPMWGHRTAVVLRDGDGRGDPRLLLHLQDVTERRTAHDALTHAATHDALTGLANRVAFTEHLAAMRRRLGPDDCSGLLFIDLDDFKAVNDTYGHEIGDELLTVVGARLRESIRPQDFAARLGGDEFVVHCRYLTDHQGAVDIAKRIVDKLSEPYRLGARTISISASIGVTTTTRDGHDRLMTSADRAMYRSKKAGRGLITDAADDPAPSGRADSVSMSDTDGDYDDAGPDNTLSPSESLDSDEVRNDDGDVVVDPPDEWIDAEEDETLDERLAAEVPDVLPRGDAEQATPDRRTYGQIDGTPEDGTSFYTVLDDDE</sequence>
<feature type="compositionally biased region" description="Basic and acidic residues" evidence="1">
    <location>
        <begin position="639"/>
        <end position="652"/>
    </location>
</feature>
<feature type="domain" description="PAC" evidence="3">
    <location>
        <begin position="222"/>
        <end position="274"/>
    </location>
</feature>
<dbReference type="InterPro" id="IPR000160">
    <property type="entry name" value="GGDEF_dom"/>
</dbReference>
<dbReference type="PATRIC" id="fig|710421.3.peg.4900"/>
<dbReference type="Gene3D" id="3.30.70.270">
    <property type="match status" value="1"/>
</dbReference>
<evidence type="ECO:0000313" key="5">
    <source>
        <dbReference type="EMBL" id="AFM19610.1"/>
    </source>
</evidence>
<accession>I4BQQ3</accession>
<dbReference type="Gene3D" id="3.30.450.20">
    <property type="entry name" value="PAS domain"/>
    <property type="match status" value="3"/>
</dbReference>
<keyword evidence="6" id="KW-1185">Reference proteome</keyword>
<dbReference type="SUPFAM" id="SSF55785">
    <property type="entry name" value="PYP-like sensor domain (PAS domain)"/>
    <property type="match status" value="2"/>
</dbReference>
<dbReference type="InterPro" id="IPR013655">
    <property type="entry name" value="PAS_fold_3"/>
</dbReference>
<dbReference type="PROSITE" id="PS50112">
    <property type="entry name" value="PAS"/>
    <property type="match status" value="2"/>
</dbReference>
<dbReference type="InterPro" id="IPR029787">
    <property type="entry name" value="Nucleotide_cyclase"/>
</dbReference>
<feature type="domain" description="PAS" evidence="2">
    <location>
        <begin position="275"/>
        <end position="329"/>
    </location>
</feature>
<dbReference type="InterPro" id="IPR000700">
    <property type="entry name" value="PAS-assoc_C"/>
</dbReference>
<dbReference type="InterPro" id="IPR052155">
    <property type="entry name" value="Biofilm_reg_signaling"/>
</dbReference>
<dbReference type="PROSITE" id="PS50113">
    <property type="entry name" value="PAC"/>
    <property type="match status" value="2"/>
</dbReference>
<dbReference type="SMART" id="SM00086">
    <property type="entry name" value="PAC"/>
    <property type="match status" value="3"/>
</dbReference>
<dbReference type="Pfam" id="PF13426">
    <property type="entry name" value="PAS_9"/>
    <property type="match status" value="1"/>
</dbReference>
<dbReference type="NCBIfam" id="TIGR00254">
    <property type="entry name" value="GGDEF"/>
    <property type="match status" value="1"/>
</dbReference>
<dbReference type="eggNOG" id="COG2199">
    <property type="taxonomic scope" value="Bacteria"/>
</dbReference>
<dbReference type="AlphaFoldDB" id="I4BQQ3"/>
<dbReference type="CDD" id="cd01949">
    <property type="entry name" value="GGDEF"/>
    <property type="match status" value="1"/>
</dbReference>
<dbReference type="KEGG" id="mcb:Mycch_4917"/>
<feature type="domain" description="PAC" evidence="3">
    <location>
        <begin position="347"/>
        <end position="400"/>
    </location>
</feature>
<evidence type="ECO:0000259" key="2">
    <source>
        <dbReference type="PROSITE" id="PS50112"/>
    </source>
</evidence>
<dbReference type="Pfam" id="PF08447">
    <property type="entry name" value="PAS_3"/>
    <property type="match status" value="1"/>
</dbReference>
<proteinExistence type="predicted"/>
<dbReference type="Pfam" id="PF00990">
    <property type="entry name" value="GGDEF"/>
    <property type="match status" value="1"/>
</dbReference>
<evidence type="ECO:0000313" key="6">
    <source>
        <dbReference type="Proteomes" id="UP000006057"/>
    </source>
</evidence>
<name>I4BQQ3_MYCCN</name>
<protein>
    <submittedName>
        <fullName evidence="5">PAS domain S-box/diguanylate cyclase (GGDEF) domain-containing protein</fullName>
    </submittedName>
</protein>
<reference evidence="5 6" key="1">
    <citation type="submission" date="2012-06" db="EMBL/GenBank/DDBJ databases">
        <title>Complete sequence of chromosome of Mycobacterium chubuense NBB4.</title>
        <authorList>
            <consortium name="US DOE Joint Genome Institute"/>
            <person name="Lucas S."/>
            <person name="Han J."/>
            <person name="Lapidus A."/>
            <person name="Cheng J.-F."/>
            <person name="Goodwin L."/>
            <person name="Pitluck S."/>
            <person name="Peters L."/>
            <person name="Mikhailova N."/>
            <person name="Teshima H."/>
            <person name="Detter J.C."/>
            <person name="Han C."/>
            <person name="Tapia R."/>
            <person name="Land M."/>
            <person name="Hauser L."/>
            <person name="Kyrpides N."/>
            <person name="Ivanova N."/>
            <person name="Pagani I."/>
            <person name="Mattes T."/>
            <person name="Holmes A."/>
            <person name="Rutledge P."/>
            <person name="Paulsen I."/>
            <person name="Coleman N."/>
            <person name="Woyke T."/>
        </authorList>
    </citation>
    <scope>NUCLEOTIDE SEQUENCE [LARGE SCALE GENOMIC DNA]</scope>
    <source>
        <strain evidence="5 6">NBB4</strain>
    </source>
</reference>
<gene>
    <name evidence="5" type="ordered locus">Mycch_4917</name>
</gene>
<feature type="compositionally biased region" description="Acidic residues" evidence="1">
    <location>
        <begin position="607"/>
        <end position="626"/>
    </location>
</feature>
<dbReference type="RefSeq" id="WP_014818076.1">
    <property type="nucleotide sequence ID" value="NC_018027.1"/>
</dbReference>
<feature type="region of interest" description="Disordered" evidence="1">
    <location>
        <begin position="553"/>
        <end position="674"/>
    </location>
</feature>
<dbReference type="SMART" id="SM00267">
    <property type="entry name" value="GGDEF"/>
    <property type="match status" value="1"/>
</dbReference>
<evidence type="ECO:0000256" key="1">
    <source>
        <dbReference type="SAM" id="MobiDB-lite"/>
    </source>
</evidence>
<dbReference type="SUPFAM" id="SSF55073">
    <property type="entry name" value="Nucleotide cyclase"/>
    <property type="match status" value="1"/>
</dbReference>
<dbReference type="SMART" id="SM00091">
    <property type="entry name" value="PAS"/>
    <property type="match status" value="3"/>
</dbReference>
<dbReference type="NCBIfam" id="TIGR00229">
    <property type="entry name" value="sensory_box"/>
    <property type="match status" value="2"/>
</dbReference>
<dbReference type="PANTHER" id="PTHR44757:SF2">
    <property type="entry name" value="BIOFILM ARCHITECTURE MAINTENANCE PROTEIN MBAA"/>
    <property type="match status" value="1"/>
</dbReference>
<dbReference type="Proteomes" id="UP000006057">
    <property type="component" value="Chromosome"/>
</dbReference>
<dbReference type="OrthoDB" id="23692at2"/>
<dbReference type="PANTHER" id="PTHR44757">
    <property type="entry name" value="DIGUANYLATE CYCLASE DGCP"/>
    <property type="match status" value="1"/>
</dbReference>
<dbReference type="InterPro" id="IPR043128">
    <property type="entry name" value="Rev_trsase/Diguanyl_cyclase"/>
</dbReference>
<dbReference type="InterPro" id="IPR035965">
    <property type="entry name" value="PAS-like_dom_sf"/>
</dbReference>
<organism evidence="5 6">
    <name type="scientific">Mycolicibacterium chubuense (strain NBB4)</name>
    <name type="common">Mycobacterium chubuense</name>
    <dbReference type="NCBI Taxonomy" id="710421"/>
    <lineage>
        <taxon>Bacteria</taxon>
        <taxon>Bacillati</taxon>
        <taxon>Actinomycetota</taxon>
        <taxon>Actinomycetes</taxon>
        <taxon>Mycobacteriales</taxon>
        <taxon>Mycobacteriaceae</taxon>
        <taxon>Mycolicibacterium</taxon>
    </lineage>
</organism>
<feature type="domain" description="GGDEF" evidence="4">
    <location>
        <begin position="431"/>
        <end position="562"/>
    </location>
</feature>
<dbReference type="InterPro" id="IPR001610">
    <property type="entry name" value="PAC"/>
</dbReference>